<organism evidence="1 2">
    <name type="scientific">Hypoxylon rubiginosum</name>
    <dbReference type="NCBI Taxonomy" id="110542"/>
    <lineage>
        <taxon>Eukaryota</taxon>
        <taxon>Fungi</taxon>
        <taxon>Dikarya</taxon>
        <taxon>Ascomycota</taxon>
        <taxon>Pezizomycotina</taxon>
        <taxon>Sordariomycetes</taxon>
        <taxon>Xylariomycetidae</taxon>
        <taxon>Xylariales</taxon>
        <taxon>Hypoxylaceae</taxon>
        <taxon>Hypoxylon</taxon>
    </lineage>
</organism>
<protein>
    <submittedName>
        <fullName evidence="1">Uncharacterized protein</fullName>
    </submittedName>
</protein>
<gene>
    <name evidence="1" type="ORF">F4820DRAFT_390777</name>
</gene>
<evidence type="ECO:0000313" key="2">
    <source>
        <dbReference type="Proteomes" id="UP001497700"/>
    </source>
</evidence>
<dbReference type="Proteomes" id="UP001497700">
    <property type="component" value="Unassembled WGS sequence"/>
</dbReference>
<proteinExistence type="predicted"/>
<accession>A0ACB9YUL6</accession>
<dbReference type="EMBL" id="MU393513">
    <property type="protein sequence ID" value="KAI4863044.1"/>
    <property type="molecule type" value="Genomic_DNA"/>
</dbReference>
<evidence type="ECO:0000313" key="1">
    <source>
        <dbReference type="EMBL" id="KAI4863044.1"/>
    </source>
</evidence>
<name>A0ACB9YUL6_9PEZI</name>
<comment type="caution">
    <text evidence="1">The sequence shown here is derived from an EMBL/GenBank/DDBJ whole genome shotgun (WGS) entry which is preliminary data.</text>
</comment>
<keyword evidence="2" id="KW-1185">Reference proteome</keyword>
<reference evidence="1 2" key="1">
    <citation type="journal article" date="2022" name="New Phytol.">
        <title>Ecological generalism drives hyperdiversity of secondary metabolite gene clusters in xylarialean endophytes.</title>
        <authorList>
            <person name="Franco M.E.E."/>
            <person name="Wisecaver J.H."/>
            <person name="Arnold A.E."/>
            <person name="Ju Y.M."/>
            <person name="Slot J.C."/>
            <person name="Ahrendt S."/>
            <person name="Moore L.P."/>
            <person name="Eastman K.E."/>
            <person name="Scott K."/>
            <person name="Konkel Z."/>
            <person name="Mondo S.J."/>
            <person name="Kuo A."/>
            <person name="Hayes R.D."/>
            <person name="Haridas S."/>
            <person name="Andreopoulos B."/>
            <person name="Riley R."/>
            <person name="LaButti K."/>
            <person name="Pangilinan J."/>
            <person name="Lipzen A."/>
            <person name="Amirebrahimi M."/>
            <person name="Yan J."/>
            <person name="Adam C."/>
            <person name="Keymanesh K."/>
            <person name="Ng V."/>
            <person name="Louie K."/>
            <person name="Northen T."/>
            <person name="Drula E."/>
            <person name="Henrissat B."/>
            <person name="Hsieh H.M."/>
            <person name="Youens-Clark K."/>
            <person name="Lutzoni F."/>
            <person name="Miadlikowska J."/>
            <person name="Eastwood D.C."/>
            <person name="Hamelin R.C."/>
            <person name="Grigoriev I.V."/>
            <person name="U'Ren J.M."/>
        </authorList>
    </citation>
    <scope>NUCLEOTIDE SEQUENCE [LARGE SCALE GENOMIC DNA]</scope>
    <source>
        <strain evidence="1 2">CBS 119005</strain>
    </source>
</reference>
<sequence length="618" mass="67271">MASDLYPFTYHTLPFTDADVDSKLAEPTISHSVDPRQTSLSHELVIFHNLESISADMSRRRVPITFTYQKNGTYPPIYVAGSFSDPPWQPQEMDVSIDQHGGHLFTKTVMVDDGSEIQYKFRIGLGNWWALDDSADKVTDNWGNVNNVLRVSINKSQEADTKSPTPQITELKETAPSTDAQTRDVAKVAAEVADSAYAIDLEAPEPEISDAEAGRTGIRRMTHTPISEVAQTAMEVSIVAATLGDDDSEPGDEFDDDESIACPMFSHEFIGSPHQGEETSDRLASKTVSQDGDRSPVLETEDVDFNDPQLERLPSSDRSSIIAAMRRISSSVEVDRTVIEGVPLSAVIPLFRQNRAASPPEESRGYSESTGATPREESIHRPTIITNRSDSAYSRTSEASLSSLGSIAEGDELPNDNVSEELDDPEVTPPFIQHPGPSWGSLFEHAVSSDSDDEGIAMRAESKRVLELHDRPPFLTSSPFAPSSSGPAEIADLSPMESAPVAAEASTAADSKDEPTLEEGASKDSPSSTAYRLPGTYESDSSNKDSIDEGETQPTSIDSNSQADLKRRAADRTAALSPSHLFQDPNKHPGWLKTCFQVVLVKWLGGFAAWIYGRRHGT</sequence>